<keyword evidence="3" id="KW-0378">Hydrolase</keyword>
<dbReference type="GO" id="GO:0070292">
    <property type="term" value="P:N-acylphosphatidylethanolamine metabolic process"/>
    <property type="evidence" value="ECO:0007669"/>
    <property type="project" value="TreeGrafter"/>
</dbReference>
<dbReference type="AlphaFoldDB" id="V8N1T7"/>
<feature type="chain" id="PRO_5004770583" evidence="5">
    <location>
        <begin position="24"/>
        <end position="105"/>
    </location>
</feature>
<dbReference type="EMBL" id="AZIM01076774">
    <property type="protein sequence ID" value="ETE55871.1"/>
    <property type="molecule type" value="Genomic_DNA"/>
</dbReference>
<evidence type="ECO:0000256" key="2">
    <source>
        <dbReference type="ARBA" id="ARBA00022679"/>
    </source>
</evidence>
<dbReference type="PANTHER" id="PTHR13943:SF31">
    <property type="entry name" value="PHOSPHOLIPASE A AND ACYLTRANSFERASE 3"/>
    <property type="match status" value="1"/>
</dbReference>
<dbReference type="Gene3D" id="3.90.1720.10">
    <property type="entry name" value="endopeptidase domain like (from Nostoc punctiforme)"/>
    <property type="match status" value="1"/>
</dbReference>
<keyword evidence="2" id="KW-0808">Transferase</keyword>
<gene>
    <name evidence="7" type="primary">HRASLS2</name>
    <name evidence="7" type="ORF">L345_18420</name>
</gene>
<dbReference type="PROSITE" id="PS51934">
    <property type="entry name" value="LRAT"/>
    <property type="match status" value="1"/>
</dbReference>
<reference evidence="7 8" key="1">
    <citation type="journal article" date="2013" name="Proc. Natl. Acad. Sci. U.S.A.">
        <title>The king cobra genome reveals dynamic gene evolution and adaptation in the snake venom system.</title>
        <authorList>
            <person name="Vonk F.J."/>
            <person name="Casewell N.R."/>
            <person name="Henkel C.V."/>
            <person name="Heimberg A.M."/>
            <person name="Jansen H.J."/>
            <person name="McCleary R.J."/>
            <person name="Kerkkamp H.M."/>
            <person name="Vos R.A."/>
            <person name="Guerreiro I."/>
            <person name="Calvete J.J."/>
            <person name="Wuster W."/>
            <person name="Woods A.E."/>
            <person name="Logan J.M."/>
            <person name="Harrison R.A."/>
            <person name="Castoe T.A."/>
            <person name="de Koning A.P."/>
            <person name="Pollock D.D."/>
            <person name="Yandell M."/>
            <person name="Calderon D."/>
            <person name="Renjifo C."/>
            <person name="Currier R.B."/>
            <person name="Salgado D."/>
            <person name="Pla D."/>
            <person name="Sanz L."/>
            <person name="Hyder A.S."/>
            <person name="Ribeiro J.M."/>
            <person name="Arntzen J.W."/>
            <person name="van den Thillart G.E."/>
            <person name="Boetzer M."/>
            <person name="Pirovano W."/>
            <person name="Dirks R.P."/>
            <person name="Spaink H.P."/>
            <person name="Duboule D."/>
            <person name="McGlinn E."/>
            <person name="Kini R.M."/>
            <person name="Richardson M.K."/>
        </authorList>
    </citation>
    <scope>NUCLEOTIDE SEQUENCE</scope>
    <source>
        <tissue evidence="7">Blood</tissue>
    </source>
</reference>
<keyword evidence="4" id="KW-0443">Lipid metabolism</keyword>
<feature type="non-terminal residue" evidence="7">
    <location>
        <position position="1"/>
    </location>
</feature>
<evidence type="ECO:0000256" key="4">
    <source>
        <dbReference type="ARBA" id="ARBA00023098"/>
    </source>
</evidence>
<protein>
    <submittedName>
        <fullName evidence="7">HRAS-like suppressor 2</fullName>
    </submittedName>
</protein>
<dbReference type="OrthoDB" id="421951at2759"/>
<accession>V8N1T7</accession>
<dbReference type="Pfam" id="PF04970">
    <property type="entry name" value="LRAT"/>
    <property type="match status" value="1"/>
</dbReference>
<feature type="signal peptide" evidence="5">
    <location>
        <begin position="1"/>
        <end position="23"/>
    </location>
</feature>
<dbReference type="GO" id="GO:0008970">
    <property type="term" value="F:phospholipase A1 activity"/>
    <property type="evidence" value="ECO:0007669"/>
    <property type="project" value="TreeGrafter"/>
</dbReference>
<feature type="domain" description="LRAT" evidence="6">
    <location>
        <begin position="1"/>
        <end position="94"/>
    </location>
</feature>
<dbReference type="GO" id="GO:0004623">
    <property type="term" value="F:phospholipase A2 activity"/>
    <property type="evidence" value="ECO:0007669"/>
    <property type="project" value="TreeGrafter"/>
</dbReference>
<dbReference type="InterPro" id="IPR007053">
    <property type="entry name" value="LRAT_dom"/>
</dbReference>
<keyword evidence="5" id="KW-0732">Signal</keyword>
<organism evidence="7 8">
    <name type="scientific">Ophiophagus hannah</name>
    <name type="common">King cobra</name>
    <name type="synonym">Naja hannah</name>
    <dbReference type="NCBI Taxonomy" id="8665"/>
    <lineage>
        <taxon>Eukaryota</taxon>
        <taxon>Metazoa</taxon>
        <taxon>Chordata</taxon>
        <taxon>Craniata</taxon>
        <taxon>Vertebrata</taxon>
        <taxon>Euteleostomi</taxon>
        <taxon>Lepidosauria</taxon>
        <taxon>Squamata</taxon>
        <taxon>Bifurcata</taxon>
        <taxon>Unidentata</taxon>
        <taxon>Episquamata</taxon>
        <taxon>Toxicofera</taxon>
        <taxon>Serpentes</taxon>
        <taxon>Colubroidea</taxon>
        <taxon>Elapidae</taxon>
        <taxon>Elapinae</taxon>
        <taxon>Ophiophagus</taxon>
    </lineage>
</organism>
<comment type="caution">
    <text evidence="7">The sequence shown here is derived from an EMBL/GenBank/DDBJ whole genome shotgun (WGS) entry which is preliminary data.</text>
</comment>
<dbReference type="Proteomes" id="UP000018936">
    <property type="component" value="Unassembled WGS sequence"/>
</dbReference>
<evidence type="ECO:0000259" key="6">
    <source>
        <dbReference type="PROSITE" id="PS51934"/>
    </source>
</evidence>
<keyword evidence="8" id="KW-1185">Reference proteome</keyword>
<proteinExistence type="inferred from homology"/>
<dbReference type="PANTHER" id="PTHR13943">
    <property type="entry name" value="HRAS-LIKE SUPPRESSOR - RELATED"/>
    <property type="match status" value="1"/>
</dbReference>
<dbReference type="InterPro" id="IPR051496">
    <property type="entry name" value="H-rev107_PLA/AT"/>
</dbReference>
<comment type="similarity">
    <text evidence="1">Belongs to the H-rev107 family.</text>
</comment>
<evidence type="ECO:0000313" key="8">
    <source>
        <dbReference type="Proteomes" id="UP000018936"/>
    </source>
</evidence>
<evidence type="ECO:0000256" key="1">
    <source>
        <dbReference type="ARBA" id="ARBA00007824"/>
    </source>
</evidence>
<name>V8N1T7_OPHHA</name>
<evidence type="ECO:0000256" key="3">
    <source>
        <dbReference type="ARBA" id="ARBA00022801"/>
    </source>
</evidence>
<sequence>MGMNFWPLTLSFLYHASLWASRAIVKKEPLSVVVGTDCYCVSNKHDSRYAVRTPDQIISFAEKLEGKTLKYEITTQNCEHFCNSLRYDVSRSDQVSVPWRGGAGE</sequence>
<evidence type="ECO:0000313" key="7">
    <source>
        <dbReference type="EMBL" id="ETE55871.1"/>
    </source>
</evidence>
<evidence type="ECO:0000256" key="5">
    <source>
        <dbReference type="SAM" id="SignalP"/>
    </source>
</evidence>
<dbReference type="GO" id="GO:0005737">
    <property type="term" value="C:cytoplasm"/>
    <property type="evidence" value="ECO:0007669"/>
    <property type="project" value="TreeGrafter"/>
</dbReference>
<dbReference type="GO" id="GO:0016410">
    <property type="term" value="F:N-acyltransferase activity"/>
    <property type="evidence" value="ECO:0007669"/>
    <property type="project" value="TreeGrafter"/>
</dbReference>